<evidence type="ECO:0000259" key="2">
    <source>
        <dbReference type="Pfam" id="PF00156"/>
    </source>
</evidence>
<dbReference type="InterPro" id="IPR029057">
    <property type="entry name" value="PRTase-like"/>
</dbReference>
<accession>A0ABY2E678</accession>
<protein>
    <submittedName>
        <fullName evidence="3">ComF family protein</fullName>
    </submittedName>
</protein>
<comment type="similarity">
    <text evidence="1">Belongs to the ComF/GntX family.</text>
</comment>
<keyword evidence="4" id="KW-1185">Reference proteome</keyword>
<evidence type="ECO:0000256" key="1">
    <source>
        <dbReference type="ARBA" id="ARBA00008007"/>
    </source>
</evidence>
<dbReference type="SUPFAM" id="SSF53271">
    <property type="entry name" value="PRTase-like"/>
    <property type="match status" value="1"/>
</dbReference>
<gene>
    <name evidence="3" type="ORF">EXU48_07605</name>
</gene>
<dbReference type="EMBL" id="SMNA01000003">
    <property type="protein sequence ID" value="TDE96093.1"/>
    <property type="molecule type" value="Genomic_DNA"/>
</dbReference>
<dbReference type="InterPro" id="IPR051910">
    <property type="entry name" value="ComF/GntX_DNA_util-trans"/>
</dbReference>
<organism evidence="3 4">
    <name type="scientific">Occultella glacieicola</name>
    <dbReference type="NCBI Taxonomy" id="2518684"/>
    <lineage>
        <taxon>Bacteria</taxon>
        <taxon>Bacillati</taxon>
        <taxon>Actinomycetota</taxon>
        <taxon>Actinomycetes</taxon>
        <taxon>Micrococcales</taxon>
        <taxon>Ruaniaceae</taxon>
        <taxon>Occultella</taxon>
    </lineage>
</organism>
<dbReference type="CDD" id="cd06223">
    <property type="entry name" value="PRTases_typeI"/>
    <property type="match status" value="1"/>
</dbReference>
<sequence>MFGQVLTDVLALVLPVECPGCGAHDTNLCARCRAPLLAAPRRCEEDTVHLSARDVGGTGPPVLGLPTWALAPYAAGSRRLVLAWKTGVRPDLATELAGVGTVGGVRLAEYLGGALGNGPVLVVPAPSGWRRRLARRFVVGDLADAVAAGLSSGLADRGRARPVWVVDVLRRRGGSSHRLGAVARGRSARAVHLVADLPDGASCVLVDDVVTTGATLAAARDALTAAGAQVLGAFTLLATPRPGSTTWRADP</sequence>
<dbReference type="InterPro" id="IPR000836">
    <property type="entry name" value="PRTase_dom"/>
</dbReference>
<evidence type="ECO:0000313" key="3">
    <source>
        <dbReference type="EMBL" id="TDE96093.1"/>
    </source>
</evidence>
<dbReference type="Proteomes" id="UP000504882">
    <property type="component" value="Unassembled WGS sequence"/>
</dbReference>
<dbReference type="RefSeq" id="WP_133107023.1">
    <property type="nucleotide sequence ID" value="NZ_SMNA01000003.1"/>
</dbReference>
<dbReference type="PANTHER" id="PTHR47505:SF1">
    <property type="entry name" value="DNA UTILIZATION PROTEIN YHGH"/>
    <property type="match status" value="1"/>
</dbReference>
<comment type="caution">
    <text evidence="3">The sequence shown here is derived from an EMBL/GenBank/DDBJ whole genome shotgun (WGS) entry which is preliminary data.</text>
</comment>
<proteinExistence type="inferred from homology"/>
<evidence type="ECO:0000313" key="4">
    <source>
        <dbReference type="Proteomes" id="UP000504882"/>
    </source>
</evidence>
<dbReference type="PANTHER" id="PTHR47505">
    <property type="entry name" value="DNA UTILIZATION PROTEIN YHGH"/>
    <property type="match status" value="1"/>
</dbReference>
<name>A0ABY2E678_9MICO</name>
<feature type="domain" description="Phosphoribosyltransferase" evidence="2">
    <location>
        <begin position="193"/>
        <end position="240"/>
    </location>
</feature>
<dbReference type="Gene3D" id="3.40.50.2020">
    <property type="match status" value="1"/>
</dbReference>
<reference evidence="3 4" key="1">
    <citation type="submission" date="2019-03" db="EMBL/GenBank/DDBJ databases">
        <title>Genomic features of bacteria from cold environments.</title>
        <authorList>
            <person name="Shen L."/>
        </authorList>
    </citation>
    <scope>NUCLEOTIDE SEQUENCE [LARGE SCALE GENOMIC DNA]</scope>
    <source>
        <strain evidence="4">T3246-1</strain>
    </source>
</reference>
<dbReference type="Pfam" id="PF00156">
    <property type="entry name" value="Pribosyltran"/>
    <property type="match status" value="1"/>
</dbReference>